<name>A0A9Q0JTC6_9MAGN</name>
<feature type="compositionally biased region" description="Basic and acidic residues" evidence="1">
    <location>
        <begin position="40"/>
        <end position="50"/>
    </location>
</feature>
<proteinExistence type="predicted"/>
<feature type="compositionally biased region" description="Basic and acidic residues" evidence="1">
    <location>
        <begin position="64"/>
        <end position="75"/>
    </location>
</feature>
<evidence type="ECO:0000313" key="2">
    <source>
        <dbReference type="EMBL" id="KAJ4950792.1"/>
    </source>
</evidence>
<dbReference type="EMBL" id="JAMYWD010000012">
    <property type="protein sequence ID" value="KAJ4950792.1"/>
    <property type="molecule type" value="Genomic_DNA"/>
</dbReference>
<dbReference type="AlphaFoldDB" id="A0A9Q0JTC6"/>
<protein>
    <submittedName>
        <fullName evidence="2">Uncharacterized protein</fullName>
    </submittedName>
</protein>
<feature type="compositionally biased region" description="Low complexity" evidence="1">
    <location>
        <begin position="29"/>
        <end position="39"/>
    </location>
</feature>
<accession>A0A9Q0JTC6</accession>
<comment type="caution">
    <text evidence="2">The sequence shown here is derived from an EMBL/GenBank/DDBJ whole genome shotgun (WGS) entry which is preliminary data.</text>
</comment>
<feature type="region of interest" description="Disordered" evidence="1">
    <location>
        <begin position="1"/>
        <end position="78"/>
    </location>
</feature>
<keyword evidence="3" id="KW-1185">Reference proteome</keyword>
<gene>
    <name evidence="2" type="ORF">NE237_027624</name>
</gene>
<evidence type="ECO:0000313" key="3">
    <source>
        <dbReference type="Proteomes" id="UP001141806"/>
    </source>
</evidence>
<sequence length="124" mass="13360">MQIAKARDVLATSPLGTPREGEGIRVPPSGAEGSSTSSSAHRDGRLDKCVGLRGRSRPLGQGADPEKGRRPDRTKRALPFVPEFRLTLADSASKSTRLARTLVAKAHLPKGIKYKSILSYQELV</sequence>
<dbReference type="Proteomes" id="UP001141806">
    <property type="component" value="Unassembled WGS sequence"/>
</dbReference>
<organism evidence="2 3">
    <name type="scientific">Protea cynaroides</name>
    <dbReference type="NCBI Taxonomy" id="273540"/>
    <lineage>
        <taxon>Eukaryota</taxon>
        <taxon>Viridiplantae</taxon>
        <taxon>Streptophyta</taxon>
        <taxon>Embryophyta</taxon>
        <taxon>Tracheophyta</taxon>
        <taxon>Spermatophyta</taxon>
        <taxon>Magnoliopsida</taxon>
        <taxon>Proteales</taxon>
        <taxon>Proteaceae</taxon>
        <taxon>Protea</taxon>
    </lineage>
</organism>
<evidence type="ECO:0000256" key="1">
    <source>
        <dbReference type="SAM" id="MobiDB-lite"/>
    </source>
</evidence>
<reference evidence="2" key="1">
    <citation type="journal article" date="2023" name="Plant J.">
        <title>The genome of the king protea, Protea cynaroides.</title>
        <authorList>
            <person name="Chang J."/>
            <person name="Duong T.A."/>
            <person name="Schoeman C."/>
            <person name="Ma X."/>
            <person name="Roodt D."/>
            <person name="Barker N."/>
            <person name="Li Z."/>
            <person name="Van de Peer Y."/>
            <person name="Mizrachi E."/>
        </authorList>
    </citation>
    <scope>NUCLEOTIDE SEQUENCE</scope>
    <source>
        <tissue evidence="2">Young leaves</tissue>
    </source>
</reference>